<protein>
    <recommendedName>
        <fullName evidence="4">LysM domain-containing protein</fullName>
    </recommendedName>
</protein>
<dbReference type="Gene3D" id="1.10.8.10">
    <property type="entry name" value="DNA helicase RuvA subunit, C-terminal domain"/>
    <property type="match status" value="1"/>
</dbReference>
<evidence type="ECO:0008006" key="4">
    <source>
        <dbReference type="Google" id="ProtNLM"/>
    </source>
</evidence>
<evidence type="ECO:0000256" key="1">
    <source>
        <dbReference type="SAM" id="MobiDB-lite"/>
    </source>
</evidence>
<evidence type="ECO:0000313" key="2">
    <source>
        <dbReference type="EMBL" id="KAK6353015.1"/>
    </source>
</evidence>
<gene>
    <name evidence="2" type="ORF">TWF696_005006</name>
</gene>
<proteinExistence type="predicted"/>
<dbReference type="PANTHER" id="PTHR20932:SF31">
    <property type="entry name" value="RING-TYPE DOMAIN-CONTAINING PROTEIN"/>
    <property type="match status" value="1"/>
</dbReference>
<keyword evidence="3" id="KW-1185">Reference proteome</keyword>
<dbReference type="EMBL" id="JAVHNQ010000003">
    <property type="protein sequence ID" value="KAK6353015.1"/>
    <property type="molecule type" value="Genomic_DNA"/>
</dbReference>
<dbReference type="InterPro" id="IPR045030">
    <property type="entry name" value="LYSM1-4"/>
</dbReference>
<dbReference type="PANTHER" id="PTHR20932">
    <property type="entry name" value="LYSM AND PUTATIVE PEPTIDOGLYCAN-BINDING DOMAIN-CONTAINING PROTEIN"/>
    <property type="match status" value="1"/>
</dbReference>
<sequence length="262" mass="28489">MYTLATTPPPSSTACATCSRLLTAIKPVEDEKSEKLHGGEYRYYTSSCCARNVCTSCAEKNPRLITYCPFCPIKRPSPSSSSSITENTAPPRYTPSASSPPPYTATDTDTDTVTHGDVRHYLSEPDSIASLSLLYGVPPATLRSYNQLYSDHLLPARSYLLIPRSHYIGPSLSPSPLQRPESAVIARFQVATKCVDYDVAKGYLASADWDIDIAVERYLADEAWERAHPSSSSGSSSRMRTAVGGSNRTGVGSAGLRRGFFR</sequence>
<feature type="region of interest" description="Disordered" evidence="1">
    <location>
        <begin position="76"/>
        <end position="112"/>
    </location>
</feature>
<dbReference type="InterPro" id="IPR036779">
    <property type="entry name" value="LysM_dom_sf"/>
</dbReference>
<dbReference type="Proteomes" id="UP001375240">
    <property type="component" value="Unassembled WGS sequence"/>
</dbReference>
<dbReference type="Pfam" id="PF14555">
    <property type="entry name" value="UBA_4"/>
    <property type="match status" value="1"/>
</dbReference>
<name>A0AAV9V2H8_9PEZI</name>
<evidence type="ECO:0000313" key="3">
    <source>
        <dbReference type="Proteomes" id="UP001375240"/>
    </source>
</evidence>
<dbReference type="Gene3D" id="3.10.350.10">
    <property type="entry name" value="LysM domain"/>
    <property type="match status" value="1"/>
</dbReference>
<feature type="region of interest" description="Disordered" evidence="1">
    <location>
        <begin position="227"/>
        <end position="251"/>
    </location>
</feature>
<dbReference type="CDD" id="cd14273">
    <property type="entry name" value="UBA_TAP-C_like"/>
    <property type="match status" value="1"/>
</dbReference>
<feature type="compositionally biased region" description="Low complexity" evidence="1">
    <location>
        <begin position="76"/>
        <end position="97"/>
    </location>
</feature>
<reference evidence="2 3" key="1">
    <citation type="submission" date="2019-10" db="EMBL/GenBank/DDBJ databases">
        <authorList>
            <person name="Palmer J.M."/>
        </authorList>
    </citation>
    <scope>NUCLEOTIDE SEQUENCE [LARGE SCALE GENOMIC DNA]</scope>
    <source>
        <strain evidence="2 3">TWF696</strain>
    </source>
</reference>
<comment type="caution">
    <text evidence="2">The sequence shown here is derived from an EMBL/GenBank/DDBJ whole genome shotgun (WGS) entry which is preliminary data.</text>
</comment>
<accession>A0AAV9V2H8</accession>
<organism evidence="2 3">
    <name type="scientific">Orbilia brochopaga</name>
    <dbReference type="NCBI Taxonomy" id="3140254"/>
    <lineage>
        <taxon>Eukaryota</taxon>
        <taxon>Fungi</taxon>
        <taxon>Dikarya</taxon>
        <taxon>Ascomycota</taxon>
        <taxon>Pezizomycotina</taxon>
        <taxon>Orbiliomycetes</taxon>
        <taxon>Orbiliales</taxon>
        <taxon>Orbiliaceae</taxon>
        <taxon>Orbilia</taxon>
    </lineage>
</organism>
<dbReference type="AlphaFoldDB" id="A0AAV9V2H8"/>